<protein>
    <submittedName>
        <fullName evidence="1">Uncharacterized protein</fullName>
    </submittedName>
</protein>
<keyword evidence="2" id="KW-1185">Reference proteome</keyword>
<proteinExistence type="predicted"/>
<evidence type="ECO:0000313" key="1">
    <source>
        <dbReference type="EMBL" id="PTQ28940.1"/>
    </source>
</evidence>
<organism evidence="1 2">
    <name type="scientific">Marchantia polymorpha</name>
    <name type="common">Common liverwort</name>
    <name type="synonym">Marchantia aquatica</name>
    <dbReference type="NCBI Taxonomy" id="3197"/>
    <lineage>
        <taxon>Eukaryota</taxon>
        <taxon>Viridiplantae</taxon>
        <taxon>Streptophyta</taxon>
        <taxon>Embryophyta</taxon>
        <taxon>Marchantiophyta</taxon>
        <taxon>Marchantiopsida</taxon>
        <taxon>Marchantiidae</taxon>
        <taxon>Marchantiales</taxon>
        <taxon>Marchantiaceae</taxon>
        <taxon>Marchantia</taxon>
    </lineage>
</organism>
<dbReference type="AlphaFoldDB" id="A0A2R6W517"/>
<sequence>MEDGGTPACRPSGLLPGNGQRRAASFTTLVVTALEGLGLGWAGLGLGLGLAGVGVGAGAGAAYAVACKGSRTVGGGGKTFSRASVHVILVRPRRRRRAMAMANEGWRKSRNRQICNATTAASAAGRRAPANGSLR</sequence>
<accession>A0A2R6W517</accession>
<name>A0A2R6W517_MARPO</name>
<evidence type="ECO:0000313" key="2">
    <source>
        <dbReference type="Proteomes" id="UP000244005"/>
    </source>
</evidence>
<reference evidence="2" key="1">
    <citation type="journal article" date="2017" name="Cell">
        <title>Insights into land plant evolution garnered from the Marchantia polymorpha genome.</title>
        <authorList>
            <person name="Bowman J.L."/>
            <person name="Kohchi T."/>
            <person name="Yamato K.T."/>
            <person name="Jenkins J."/>
            <person name="Shu S."/>
            <person name="Ishizaki K."/>
            <person name="Yamaoka S."/>
            <person name="Nishihama R."/>
            <person name="Nakamura Y."/>
            <person name="Berger F."/>
            <person name="Adam C."/>
            <person name="Aki S.S."/>
            <person name="Althoff F."/>
            <person name="Araki T."/>
            <person name="Arteaga-Vazquez M.A."/>
            <person name="Balasubrmanian S."/>
            <person name="Barry K."/>
            <person name="Bauer D."/>
            <person name="Boehm C.R."/>
            <person name="Briginshaw L."/>
            <person name="Caballero-Perez J."/>
            <person name="Catarino B."/>
            <person name="Chen F."/>
            <person name="Chiyoda S."/>
            <person name="Chovatia M."/>
            <person name="Davies K.M."/>
            <person name="Delmans M."/>
            <person name="Demura T."/>
            <person name="Dierschke T."/>
            <person name="Dolan L."/>
            <person name="Dorantes-Acosta A.E."/>
            <person name="Eklund D.M."/>
            <person name="Florent S.N."/>
            <person name="Flores-Sandoval E."/>
            <person name="Fujiyama A."/>
            <person name="Fukuzawa H."/>
            <person name="Galik B."/>
            <person name="Grimanelli D."/>
            <person name="Grimwood J."/>
            <person name="Grossniklaus U."/>
            <person name="Hamada T."/>
            <person name="Haseloff J."/>
            <person name="Hetherington A.J."/>
            <person name="Higo A."/>
            <person name="Hirakawa Y."/>
            <person name="Hundley H.N."/>
            <person name="Ikeda Y."/>
            <person name="Inoue K."/>
            <person name="Inoue S.I."/>
            <person name="Ishida S."/>
            <person name="Jia Q."/>
            <person name="Kakita M."/>
            <person name="Kanazawa T."/>
            <person name="Kawai Y."/>
            <person name="Kawashima T."/>
            <person name="Kennedy M."/>
            <person name="Kinose K."/>
            <person name="Kinoshita T."/>
            <person name="Kohara Y."/>
            <person name="Koide E."/>
            <person name="Komatsu K."/>
            <person name="Kopischke S."/>
            <person name="Kubo M."/>
            <person name="Kyozuka J."/>
            <person name="Lagercrantz U."/>
            <person name="Lin S.S."/>
            <person name="Lindquist E."/>
            <person name="Lipzen A.M."/>
            <person name="Lu C.W."/>
            <person name="De Luna E."/>
            <person name="Martienssen R.A."/>
            <person name="Minamino N."/>
            <person name="Mizutani M."/>
            <person name="Mizutani M."/>
            <person name="Mochizuki N."/>
            <person name="Monte I."/>
            <person name="Mosher R."/>
            <person name="Nagasaki H."/>
            <person name="Nakagami H."/>
            <person name="Naramoto S."/>
            <person name="Nishitani K."/>
            <person name="Ohtani M."/>
            <person name="Okamoto T."/>
            <person name="Okumura M."/>
            <person name="Phillips J."/>
            <person name="Pollak B."/>
            <person name="Reinders A."/>
            <person name="Rovekamp M."/>
            <person name="Sano R."/>
            <person name="Sawa S."/>
            <person name="Schmid M.W."/>
            <person name="Shirakawa M."/>
            <person name="Solano R."/>
            <person name="Spunde A."/>
            <person name="Suetsugu N."/>
            <person name="Sugano S."/>
            <person name="Sugiyama A."/>
            <person name="Sun R."/>
            <person name="Suzuki Y."/>
            <person name="Takenaka M."/>
            <person name="Takezawa D."/>
            <person name="Tomogane H."/>
            <person name="Tsuzuki M."/>
            <person name="Ueda T."/>
            <person name="Umeda M."/>
            <person name="Ward J.M."/>
            <person name="Watanabe Y."/>
            <person name="Yazaki K."/>
            <person name="Yokoyama R."/>
            <person name="Yoshitake Y."/>
            <person name="Yotsui I."/>
            <person name="Zachgo S."/>
            <person name="Schmutz J."/>
        </authorList>
    </citation>
    <scope>NUCLEOTIDE SEQUENCE [LARGE SCALE GENOMIC DNA]</scope>
    <source>
        <strain evidence="2">Tak-1</strain>
    </source>
</reference>
<dbReference type="Proteomes" id="UP000244005">
    <property type="component" value="Unassembled WGS sequence"/>
</dbReference>
<gene>
    <name evidence="1" type="ORF">MARPO_0151s0014</name>
</gene>
<dbReference type="EMBL" id="KZ772821">
    <property type="protein sequence ID" value="PTQ28940.1"/>
    <property type="molecule type" value="Genomic_DNA"/>
</dbReference>